<sequence length="332" mass="36767">MATLSLCMIVRDEAWILEECLAAARPQVDQLVVVDTGSVDGSREIAAAHADRLLDFSWCDDFAAARNHGLDAATGDWILVLDADERIAPADYPRLREAMADDTVDGYYLPQHNYGDDQTAWGWRPVGEHRALARGYSGYTINPILRLFRRKDGICYQGRIHEIVDGTIAEGRRSELPVPLHHYCHANSERPRRARGERYQAMLERELAGDADGRLYGIAAAGAMHSKGDYRRAKDYFLRAAALGYEPQRCLEGAAEACYRDGDFGAAGDLYQRLYRDGYRTASLCLNLANLAVRRGDRSGALGLLRECLALGGLGPAVNDVIERNIKHLEGA</sequence>
<organism evidence="3 4">
    <name type="scientific">Pseudohaliea rubra DSM 19751</name>
    <dbReference type="NCBI Taxonomy" id="1265313"/>
    <lineage>
        <taxon>Bacteria</taxon>
        <taxon>Pseudomonadati</taxon>
        <taxon>Pseudomonadota</taxon>
        <taxon>Gammaproteobacteria</taxon>
        <taxon>Cellvibrionales</taxon>
        <taxon>Halieaceae</taxon>
        <taxon>Pseudohaliea</taxon>
    </lineage>
</organism>
<dbReference type="PANTHER" id="PTHR43630:SF2">
    <property type="entry name" value="GLYCOSYLTRANSFERASE"/>
    <property type="match status" value="1"/>
</dbReference>
<evidence type="ECO:0000256" key="1">
    <source>
        <dbReference type="ARBA" id="ARBA00038494"/>
    </source>
</evidence>
<proteinExistence type="inferred from homology"/>
<dbReference type="OrthoDB" id="9815923at2"/>
<protein>
    <recommendedName>
        <fullName evidence="2">Glycosyltransferase 2-like domain-containing protein</fullName>
    </recommendedName>
</protein>
<comment type="caution">
    <text evidence="3">The sequence shown here is derived from an EMBL/GenBank/DDBJ whole genome shotgun (WGS) entry which is preliminary data.</text>
</comment>
<dbReference type="RefSeq" id="WP_052094283.1">
    <property type="nucleotide sequence ID" value="NZ_KN234747.1"/>
</dbReference>
<dbReference type="Gene3D" id="3.90.550.10">
    <property type="entry name" value="Spore Coat Polysaccharide Biosynthesis Protein SpsA, Chain A"/>
    <property type="match status" value="1"/>
</dbReference>
<evidence type="ECO:0000259" key="2">
    <source>
        <dbReference type="Pfam" id="PF00535"/>
    </source>
</evidence>
<keyword evidence="4" id="KW-1185">Reference proteome</keyword>
<dbReference type="PANTHER" id="PTHR43630">
    <property type="entry name" value="POLY-BETA-1,6-N-ACETYL-D-GLUCOSAMINE SYNTHASE"/>
    <property type="match status" value="1"/>
</dbReference>
<dbReference type="EMBL" id="AUVB01000085">
    <property type="protein sequence ID" value="KGE02701.1"/>
    <property type="molecule type" value="Genomic_DNA"/>
</dbReference>
<comment type="similarity">
    <text evidence="1">Belongs to the glycosyltransferase 2 family. WaaE/KdtX subfamily.</text>
</comment>
<evidence type="ECO:0000313" key="4">
    <source>
        <dbReference type="Proteomes" id="UP000029640"/>
    </source>
</evidence>
<feature type="domain" description="Glycosyltransferase 2-like" evidence="2">
    <location>
        <begin position="5"/>
        <end position="134"/>
    </location>
</feature>
<dbReference type="SUPFAM" id="SSF53448">
    <property type="entry name" value="Nucleotide-diphospho-sugar transferases"/>
    <property type="match status" value="1"/>
</dbReference>
<dbReference type="SUPFAM" id="SSF48452">
    <property type="entry name" value="TPR-like"/>
    <property type="match status" value="1"/>
</dbReference>
<dbReference type="eggNOG" id="COG0463">
    <property type="taxonomic scope" value="Bacteria"/>
</dbReference>
<dbReference type="Pfam" id="PF00535">
    <property type="entry name" value="Glycos_transf_2"/>
    <property type="match status" value="1"/>
</dbReference>
<evidence type="ECO:0000313" key="3">
    <source>
        <dbReference type="EMBL" id="KGE02701.1"/>
    </source>
</evidence>
<dbReference type="Gene3D" id="1.25.40.10">
    <property type="entry name" value="Tetratricopeptide repeat domain"/>
    <property type="match status" value="1"/>
</dbReference>
<gene>
    <name evidence="3" type="ORF">HRUBRA_02679</name>
</gene>
<dbReference type="InterPro" id="IPR029044">
    <property type="entry name" value="Nucleotide-diphossugar_trans"/>
</dbReference>
<dbReference type="Proteomes" id="UP000029640">
    <property type="component" value="Unassembled WGS sequence"/>
</dbReference>
<dbReference type="AlphaFoldDB" id="A0A095XSR0"/>
<dbReference type="InterPro" id="IPR001173">
    <property type="entry name" value="Glyco_trans_2-like"/>
</dbReference>
<reference evidence="3 4" key="1">
    <citation type="journal article" date="2014" name="Genome Announc.">
        <title>Genome Sequence of Gammaproteobacterial Pseudohaliea rubra Type Strain DSM 19751, Isolated from Coastal Seawater of the Mediterranean Sea.</title>
        <authorList>
            <person name="Spring S."/>
            <person name="Fiebig A."/>
            <person name="Riedel T."/>
            <person name="Goker M."/>
            <person name="Klenk H.P."/>
        </authorList>
    </citation>
    <scope>NUCLEOTIDE SEQUENCE [LARGE SCALE GENOMIC DNA]</scope>
    <source>
        <strain evidence="3 4">DSM 19751</strain>
    </source>
</reference>
<dbReference type="InterPro" id="IPR011990">
    <property type="entry name" value="TPR-like_helical_dom_sf"/>
</dbReference>
<accession>A0A095XSR0</accession>
<dbReference type="CDD" id="cd02511">
    <property type="entry name" value="Beta4Glucosyltransferase"/>
    <property type="match status" value="1"/>
</dbReference>
<dbReference type="STRING" id="1265313.HRUBRA_02679"/>
<name>A0A095XSR0_9GAMM</name>
<dbReference type="HOGENOM" id="CLU_852062_0_0_6"/>